<protein>
    <submittedName>
        <fullName evidence="1">Uncharacterized protein</fullName>
    </submittedName>
</protein>
<evidence type="ECO:0000313" key="2">
    <source>
        <dbReference type="Proteomes" id="UP000050525"/>
    </source>
</evidence>
<organism evidence="1 2">
    <name type="scientific">Alligator mississippiensis</name>
    <name type="common">American alligator</name>
    <dbReference type="NCBI Taxonomy" id="8496"/>
    <lineage>
        <taxon>Eukaryota</taxon>
        <taxon>Metazoa</taxon>
        <taxon>Chordata</taxon>
        <taxon>Craniata</taxon>
        <taxon>Vertebrata</taxon>
        <taxon>Euteleostomi</taxon>
        <taxon>Archelosauria</taxon>
        <taxon>Archosauria</taxon>
        <taxon>Crocodylia</taxon>
        <taxon>Alligatoridae</taxon>
        <taxon>Alligatorinae</taxon>
        <taxon>Alligator</taxon>
    </lineage>
</organism>
<dbReference type="Proteomes" id="UP000050525">
    <property type="component" value="Unassembled WGS sequence"/>
</dbReference>
<gene>
    <name evidence="1" type="ORF">Y1Q_0014726</name>
</gene>
<proteinExistence type="predicted"/>
<evidence type="ECO:0000313" key="1">
    <source>
        <dbReference type="EMBL" id="KYO45286.1"/>
    </source>
</evidence>
<dbReference type="AlphaFoldDB" id="A0A151P883"/>
<name>A0A151P883_ALLMI</name>
<keyword evidence="2" id="KW-1185">Reference proteome</keyword>
<comment type="caution">
    <text evidence="1">The sequence shown here is derived from an EMBL/GenBank/DDBJ whole genome shotgun (WGS) entry which is preliminary data.</text>
</comment>
<dbReference type="EMBL" id="AKHW03000629">
    <property type="protein sequence ID" value="KYO45286.1"/>
    <property type="molecule type" value="Genomic_DNA"/>
</dbReference>
<reference evidence="1 2" key="1">
    <citation type="journal article" date="2012" name="Genome Biol.">
        <title>Sequencing three crocodilian genomes to illuminate the evolution of archosaurs and amniotes.</title>
        <authorList>
            <person name="St John J.A."/>
            <person name="Braun E.L."/>
            <person name="Isberg S.R."/>
            <person name="Miles L.G."/>
            <person name="Chong A.Y."/>
            <person name="Gongora J."/>
            <person name="Dalzell P."/>
            <person name="Moran C."/>
            <person name="Bed'hom B."/>
            <person name="Abzhanov A."/>
            <person name="Burgess S.C."/>
            <person name="Cooksey A.M."/>
            <person name="Castoe T.A."/>
            <person name="Crawford N.G."/>
            <person name="Densmore L.D."/>
            <person name="Drew J.C."/>
            <person name="Edwards S.V."/>
            <person name="Faircloth B.C."/>
            <person name="Fujita M.K."/>
            <person name="Greenwold M.J."/>
            <person name="Hoffmann F.G."/>
            <person name="Howard J.M."/>
            <person name="Iguchi T."/>
            <person name="Janes D.E."/>
            <person name="Khan S.Y."/>
            <person name="Kohno S."/>
            <person name="de Koning A.J."/>
            <person name="Lance S.L."/>
            <person name="McCarthy F.M."/>
            <person name="McCormack J.E."/>
            <person name="Merchant M.E."/>
            <person name="Peterson D.G."/>
            <person name="Pollock D.D."/>
            <person name="Pourmand N."/>
            <person name="Raney B.J."/>
            <person name="Roessler K.A."/>
            <person name="Sanford J.R."/>
            <person name="Sawyer R.H."/>
            <person name="Schmidt C.J."/>
            <person name="Triplett E.W."/>
            <person name="Tuberville T.D."/>
            <person name="Venegas-Anaya M."/>
            <person name="Howard J.T."/>
            <person name="Jarvis E.D."/>
            <person name="Guillette L.J.Jr."/>
            <person name="Glenn T.C."/>
            <person name="Green R.E."/>
            <person name="Ray D.A."/>
        </authorList>
    </citation>
    <scope>NUCLEOTIDE SEQUENCE [LARGE SCALE GENOMIC DNA]</scope>
    <source>
        <strain evidence="1">KSC_2009_1</strain>
    </source>
</reference>
<accession>A0A151P883</accession>
<sequence>MCSRARRARKTRFSVLAEEKKKHLCTPGAVSSSQARIGLGMGQKVPDSKRGALQVDVGKDVGLTTWSTDLSNTTN</sequence>